<dbReference type="NCBIfam" id="TIGR00835">
    <property type="entry name" value="agcS"/>
    <property type="match status" value="1"/>
</dbReference>
<sequence>MNSYKWKSIFVSILSLIPVNLYAGIDERINEFLEPTSRVVSQIVFYALPIGTANVELIVIWLIIGGVFCTLYFRFINFTAFKHSLDLVRGKFSDPSSTGEVSHFRALSTALSGTVGLGNIGGVAVAISLGGPGATFWMILSGLLGMSLKFCECTLGVKYRKINADGSVSGGAMYYLSEGLREKGLPIIGKFLAYTFAIFCIFASLGGGNMFQVNQSLDLVVYISGGQGGFLDQNSWVYGLAFAVLIGFVIIGGIKRIAAVTSRLVPSMAIIYILSALIILVVNLEHIPAAVSSIFVGAFSPEGVTGGFMGVLILGFRRAVFSNEAGIGSAPIAHSAVKTDEPSTEGIVSLLEPFIDTVVICTMTALVIIITGVSSGQEGIEGARLTSEAFGSVLPWFPYVLAFVAVLFAFSTAISWSYYGVKAVTFIFGEVRSAELIYKIVFCIFAVIGSSLDLTKVIDLSDSALFLMAIPNLIGVYLLASVVKMEYNRYQEKINNG</sequence>
<organism evidence="8">
    <name type="scientific">marine metagenome</name>
    <dbReference type="NCBI Taxonomy" id="408172"/>
    <lineage>
        <taxon>unclassified sequences</taxon>
        <taxon>metagenomes</taxon>
        <taxon>ecological metagenomes</taxon>
    </lineage>
</organism>
<dbReference type="PANTHER" id="PTHR30330:SF3">
    <property type="entry name" value="TRANSCRIPTIONAL REGULATOR, LRP FAMILY"/>
    <property type="match status" value="1"/>
</dbReference>
<dbReference type="GO" id="GO:0005283">
    <property type="term" value="F:amino acid:sodium symporter activity"/>
    <property type="evidence" value="ECO:0007669"/>
    <property type="project" value="InterPro"/>
</dbReference>
<dbReference type="PRINTS" id="PR00175">
    <property type="entry name" value="NAALASMPORT"/>
</dbReference>
<keyword evidence="2" id="KW-0813">Transport</keyword>
<evidence type="ECO:0000256" key="1">
    <source>
        <dbReference type="ARBA" id="ARBA00004651"/>
    </source>
</evidence>
<dbReference type="Gene3D" id="1.20.1740.10">
    <property type="entry name" value="Amino acid/polyamine transporter I"/>
    <property type="match status" value="1"/>
</dbReference>
<evidence type="ECO:0000256" key="6">
    <source>
        <dbReference type="ARBA" id="ARBA00023136"/>
    </source>
</evidence>
<keyword evidence="5 7" id="KW-1133">Transmembrane helix</keyword>
<accession>A0A381VGX2</accession>
<dbReference type="AlphaFoldDB" id="A0A381VGX2"/>
<dbReference type="InterPro" id="IPR001463">
    <property type="entry name" value="Na/Ala_symport"/>
</dbReference>
<feature type="transmembrane region" description="Helical" evidence="7">
    <location>
        <begin position="235"/>
        <end position="252"/>
    </location>
</feature>
<evidence type="ECO:0000256" key="2">
    <source>
        <dbReference type="ARBA" id="ARBA00022448"/>
    </source>
</evidence>
<evidence type="ECO:0000313" key="8">
    <source>
        <dbReference type="EMBL" id="SVA39028.1"/>
    </source>
</evidence>
<feature type="transmembrane region" description="Helical" evidence="7">
    <location>
        <begin position="47"/>
        <end position="73"/>
    </location>
</feature>
<feature type="transmembrane region" description="Helical" evidence="7">
    <location>
        <begin position="191"/>
        <end position="211"/>
    </location>
</feature>
<protein>
    <recommendedName>
        <fullName evidence="9">Alanine glycine permease</fullName>
    </recommendedName>
</protein>
<dbReference type="EMBL" id="UINC01008678">
    <property type="protein sequence ID" value="SVA39028.1"/>
    <property type="molecule type" value="Genomic_DNA"/>
</dbReference>
<evidence type="ECO:0000256" key="4">
    <source>
        <dbReference type="ARBA" id="ARBA00022692"/>
    </source>
</evidence>
<keyword evidence="3" id="KW-1003">Cell membrane</keyword>
<name>A0A381VGX2_9ZZZZ</name>
<gene>
    <name evidence="8" type="ORF">METZ01_LOCUS91882</name>
</gene>
<feature type="transmembrane region" description="Helical" evidence="7">
    <location>
        <begin position="264"/>
        <end position="284"/>
    </location>
</feature>
<feature type="transmembrane region" description="Helical" evidence="7">
    <location>
        <begin position="436"/>
        <end position="452"/>
    </location>
</feature>
<evidence type="ECO:0000256" key="7">
    <source>
        <dbReference type="SAM" id="Phobius"/>
    </source>
</evidence>
<evidence type="ECO:0000256" key="3">
    <source>
        <dbReference type="ARBA" id="ARBA00022475"/>
    </source>
</evidence>
<feature type="transmembrane region" description="Helical" evidence="7">
    <location>
        <begin position="396"/>
        <end position="416"/>
    </location>
</feature>
<feature type="transmembrane region" description="Helical" evidence="7">
    <location>
        <begin position="464"/>
        <end position="483"/>
    </location>
</feature>
<reference evidence="8" key="1">
    <citation type="submission" date="2018-05" db="EMBL/GenBank/DDBJ databases">
        <authorList>
            <person name="Lanie J.A."/>
            <person name="Ng W.-L."/>
            <person name="Kazmierczak K.M."/>
            <person name="Andrzejewski T.M."/>
            <person name="Davidsen T.M."/>
            <person name="Wayne K.J."/>
            <person name="Tettelin H."/>
            <person name="Glass J.I."/>
            <person name="Rusch D."/>
            <person name="Podicherti R."/>
            <person name="Tsui H.-C.T."/>
            <person name="Winkler M.E."/>
        </authorList>
    </citation>
    <scope>NUCLEOTIDE SEQUENCE</scope>
</reference>
<dbReference type="PANTHER" id="PTHR30330">
    <property type="entry name" value="AGSS FAMILY TRANSPORTER, SODIUM-ALANINE"/>
    <property type="match status" value="1"/>
</dbReference>
<keyword evidence="6 7" id="KW-0472">Membrane</keyword>
<dbReference type="GO" id="GO:0005886">
    <property type="term" value="C:plasma membrane"/>
    <property type="evidence" value="ECO:0007669"/>
    <property type="project" value="UniProtKB-SubCell"/>
</dbReference>
<feature type="transmembrane region" description="Helical" evidence="7">
    <location>
        <begin position="290"/>
        <end position="314"/>
    </location>
</feature>
<keyword evidence="4 7" id="KW-0812">Transmembrane</keyword>
<proteinExistence type="predicted"/>
<comment type="subcellular location">
    <subcellularLocation>
        <location evidence="1">Cell membrane</location>
        <topology evidence="1">Multi-pass membrane protein</topology>
    </subcellularLocation>
</comment>
<dbReference type="Pfam" id="PF01235">
    <property type="entry name" value="Na_Ala_symp"/>
    <property type="match status" value="1"/>
</dbReference>
<evidence type="ECO:0000256" key="5">
    <source>
        <dbReference type="ARBA" id="ARBA00022989"/>
    </source>
</evidence>
<evidence type="ECO:0008006" key="9">
    <source>
        <dbReference type="Google" id="ProtNLM"/>
    </source>
</evidence>
<feature type="transmembrane region" description="Helical" evidence="7">
    <location>
        <begin position="354"/>
        <end position="376"/>
    </location>
</feature>